<dbReference type="Proteomes" id="UP000427769">
    <property type="component" value="Chromosome"/>
</dbReference>
<name>A0A5K7Z5G0_9BACT</name>
<dbReference type="Pfam" id="PF04316">
    <property type="entry name" value="FlgM"/>
    <property type="match status" value="1"/>
</dbReference>
<feature type="region of interest" description="Disordered" evidence="1">
    <location>
        <begin position="1"/>
        <end position="41"/>
    </location>
</feature>
<dbReference type="EMBL" id="AP021875">
    <property type="protein sequence ID" value="BBO73694.1"/>
    <property type="molecule type" value="Genomic_DNA"/>
</dbReference>
<dbReference type="OrthoDB" id="5422333at2"/>
<feature type="domain" description="Anti-sigma-28 factor FlgM C-terminal" evidence="2">
    <location>
        <begin position="41"/>
        <end position="95"/>
    </location>
</feature>
<dbReference type="RefSeq" id="WP_155302777.1">
    <property type="nucleotide sequence ID" value="NZ_AP021875.1"/>
</dbReference>
<gene>
    <name evidence="3" type="ORF">DSCW_11110</name>
</gene>
<evidence type="ECO:0000313" key="3">
    <source>
        <dbReference type="EMBL" id="BBO73694.1"/>
    </source>
</evidence>
<accession>A0A5K7Z5G0</accession>
<organism evidence="3 4">
    <name type="scientific">Desulfosarcina widdelii</name>
    <dbReference type="NCBI Taxonomy" id="947919"/>
    <lineage>
        <taxon>Bacteria</taxon>
        <taxon>Pseudomonadati</taxon>
        <taxon>Thermodesulfobacteriota</taxon>
        <taxon>Desulfobacteria</taxon>
        <taxon>Desulfobacterales</taxon>
        <taxon>Desulfosarcinaceae</taxon>
        <taxon>Desulfosarcina</taxon>
    </lineage>
</organism>
<dbReference type="SUPFAM" id="SSF101498">
    <property type="entry name" value="Anti-sigma factor FlgM"/>
    <property type="match status" value="1"/>
</dbReference>
<keyword evidence="4" id="KW-1185">Reference proteome</keyword>
<dbReference type="InterPro" id="IPR035890">
    <property type="entry name" value="Anti-sigma-28_factor_FlgM_sf"/>
</dbReference>
<dbReference type="InterPro" id="IPR031316">
    <property type="entry name" value="FlgM_C"/>
</dbReference>
<dbReference type="KEGG" id="dwd:DSCW_11110"/>
<evidence type="ECO:0000259" key="2">
    <source>
        <dbReference type="Pfam" id="PF04316"/>
    </source>
</evidence>
<evidence type="ECO:0000313" key="4">
    <source>
        <dbReference type="Proteomes" id="UP000427769"/>
    </source>
</evidence>
<proteinExistence type="predicted"/>
<protein>
    <recommendedName>
        <fullName evidence="2">Anti-sigma-28 factor FlgM C-terminal domain-containing protein</fullName>
    </recommendedName>
</protein>
<sequence length="111" mass="12407">MEIPENGAFHPNPAEKISADEQHQPSQTEASEPDGNDSRTDAVRLTEEGLDFINAVNNARTMADTRVDRVMELKRQLAQGTYRVMGDRIAVNMIDESLENDNVLNHIDTNV</sequence>
<reference evidence="3 4" key="1">
    <citation type="submission" date="2019-11" db="EMBL/GenBank/DDBJ databases">
        <title>Comparative genomics of hydrocarbon-degrading Desulfosarcina strains.</title>
        <authorList>
            <person name="Watanabe M."/>
            <person name="Kojima H."/>
            <person name="Fukui M."/>
        </authorList>
    </citation>
    <scope>NUCLEOTIDE SEQUENCE [LARGE SCALE GENOMIC DNA]</scope>
    <source>
        <strain evidence="3 4">PP31</strain>
    </source>
</reference>
<dbReference type="AlphaFoldDB" id="A0A5K7Z5G0"/>
<evidence type="ECO:0000256" key="1">
    <source>
        <dbReference type="SAM" id="MobiDB-lite"/>
    </source>
</evidence>